<organism evidence="1 2">
    <name type="scientific">Streptomyces ureilyticus</name>
    <dbReference type="NCBI Taxonomy" id="1775131"/>
    <lineage>
        <taxon>Bacteria</taxon>
        <taxon>Bacillati</taxon>
        <taxon>Actinomycetota</taxon>
        <taxon>Actinomycetes</taxon>
        <taxon>Kitasatosporales</taxon>
        <taxon>Streptomycetaceae</taxon>
        <taxon>Streptomyces</taxon>
    </lineage>
</organism>
<proteinExistence type="predicted"/>
<name>A0ABX0DFI9_9ACTN</name>
<sequence>MNDSFGEVTAADIAQLLRDIDKAAWRLGYARDEVLDLKEVSRAAGIKPDRVRELLDGDEPQQPPRTKKEREAFYRQLVGQRLDLLRSGDSYRTIGDEVDLTHSLIGDLVNGERSARPEYSHPLETRYEVDHGFLSKPEGRALADHLAKVKEGLLAGALLEGLQELGGGQQVALRHAGKEPPTMEELVEAMDALVARTAIQRRRKGTAAPDDADRS</sequence>
<accession>A0ABX0DFI9</accession>
<evidence type="ECO:0000313" key="2">
    <source>
        <dbReference type="Proteomes" id="UP001518140"/>
    </source>
</evidence>
<dbReference type="RefSeq" id="WP_165337317.1">
    <property type="nucleotide sequence ID" value="NZ_JAAKZX010000001.1"/>
</dbReference>
<dbReference type="Proteomes" id="UP001518140">
    <property type="component" value="Unassembled WGS sequence"/>
</dbReference>
<comment type="caution">
    <text evidence="1">The sequence shown here is derived from an EMBL/GenBank/DDBJ whole genome shotgun (WGS) entry which is preliminary data.</text>
</comment>
<dbReference type="EMBL" id="JAAKZX010000001">
    <property type="protein sequence ID" value="NGO40631.1"/>
    <property type="molecule type" value="Genomic_DNA"/>
</dbReference>
<reference evidence="1 2" key="1">
    <citation type="submission" date="2020-02" db="EMBL/GenBank/DDBJ databases">
        <title>Whole-genome analyses of novel actinobacteria.</title>
        <authorList>
            <person name="Sahin N."/>
            <person name="Tokatli A."/>
        </authorList>
    </citation>
    <scope>NUCLEOTIDE SEQUENCE [LARGE SCALE GENOMIC DNA]</scope>
    <source>
        <strain evidence="1 2">YC419</strain>
    </source>
</reference>
<evidence type="ECO:0008006" key="3">
    <source>
        <dbReference type="Google" id="ProtNLM"/>
    </source>
</evidence>
<evidence type="ECO:0000313" key="1">
    <source>
        <dbReference type="EMBL" id="NGO40631.1"/>
    </source>
</evidence>
<keyword evidence="2" id="KW-1185">Reference proteome</keyword>
<gene>
    <name evidence="1" type="ORF">G6048_00165</name>
</gene>
<protein>
    <recommendedName>
        <fullName evidence="3">Transcriptional regulator</fullName>
    </recommendedName>
</protein>